<keyword evidence="1" id="KW-0472">Membrane</keyword>
<feature type="transmembrane region" description="Helical" evidence="1">
    <location>
        <begin position="111"/>
        <end position="136"/>
    </location>
</feature>
<dbReference type="Proteomes" id="UP001203665">
    <property type="component" value="Unassembled WGS sequence"/>
</dbReference>
<proteinExistence type="predicted"/>
<feature type="transmembrane region" description="Helical" evidence="1">
    <location>
        <begin position="25"/>
        <end position="51"/>
    </location>
</feature>
<dbReference type="EMBL" id="JAMQJY010000003">
    <property type="protein sequence ID" value="MCM2677058.1"/>
    <property type="molecule type" value="Genomic_DNA"/>
</dbReference>
<comment type="caution">
    <text evidence="2">The sequence shown here is derived from an EMBL/GenBank/DDBJ whole genome shotgun (WGS) entry which is preliminary data.</text>
</comment>
<keyword evidence="1" id="KW-0812">Transmembrane</keyword>
<feature type="transmembrane region" description="Helical" evidence="1">
    <location>
        <begin position="80"/>
        <end position="99"/>
    </location>
</feature>
<organism evidence="2 3">
    <name type="scientific">Alkalicoccobacillus plakortidis</name>
    <dbReference type="NCBI Taxonomy" id="444060"/>
    <lineage>
        <taxon>Bacteria</taxon>
        <taxon>Bacillati</taxon>
        <taxon>Bacillota</taxon>
        <taxon>Bacilli</taxon>
        <taxon>Bacillales</taxon>
        <taxon>Bacillaceae</taxon>
        <taxon>Alkalicoccobacillus</taxon>
    </lineage>
</organism>
<keyword evidence="1" id="KW-1133">Transmembrane helix</keyword>
<evidence type="ECO:0000313" key="2">
    <source>
        <dbReference type="EMBL" id="MCM2677058.1"/>
    </source>
</evidence>
<dbReference type="RefSeq" id="WP_251610468.1">
    <property type="nucleotide sequence ID" value="NZ_JAMQJY010000003.1"/>
</dbReference>
<protein>
    <submittedName>
        <fullName evidence="2">YesL family protein</fullName>
    </submittedName>
</protein>
<evidence type="ECO:0000313" key="3">
    <source>
        <dbReference type="Proteomes" id="UP001203665"/>
    </source>
</evidence>
<accession>A0ABT0XMD1</accession>
<keyword evidence="3" id="KW-1185">Reference proteome</keyword>
<feature type="transmembrane region" description="Helical" evidence="1">
    <location>
        <begin position="179"/>
        <end position="199"/>
    </location>
</feature>
<evidence type="ECO:0000256" key="1">
    <source>
        <dbReference type="SAM" id="Phobius"/>
    </source>
</evidence>
<gene>
    <name evidence="2" type="ORF">NDM98_17550</name>
</gene>
<sequence length="225" mass="25269">MDMRGPMGGLQKVAEWITRMAYLNLLWLGFTLAGLVLFTVFPSTFAMFAVIRKWIMGETDTPVFKTFFSYFKKDFVRGNIIGLFLLLIGFILYVDLQFLLTFGGEGIVAYFYYPVLIVTLIVALGTLFVFPVYVHYQLSIKNVFKTAFFLMAVNPLLSIVLLVALGTSGYAMISFPATIIFFGASVPAYIIMRISYAVIQMALMKQQAREEKAATQKTTSHVSGM</sequence>
<dbReference type="Pfam" id="PF04854">
    <property type="entry name" value="DUF624"/>
    <property type="match status" value="1"/>
</dbReference>
<name>A0ABT0XMD1_9BACI</name>
<reference evidence="2" key="1">
    <citation type="submission" date="2022-06" db="EMBL/GenBank/DDBJ databases">
        <title>Alkalicoccobacillus porphyridii sp. nov., isolated from a marine red alga, Porphyridium purpureum and reclassification of Shouchella plakortidis and Shouchella gibsonii as Alkalicoccobacillus plakortidis comb. nov. and Alkalicoccobacillus gibsonii comb. nov.</title>
        <authorList>
            <person name="Kim K.H."/>
            <person name="Lee J.K."/>
            <person name="Han D.M."/>
            <person name="Baek J.H."/>
            <person name="Jeon C.O."/>
        </authorList>
    </citation>
    <scope>NUCLEOTIDE SEQUENCE</scope>
    <source>
        <strain evidence="2">DSM 19153</strain>
    </source>
</reference>
<feature type="transmembrane region" description="Helical" evidence="1">
    <location>
        <begin position="148"/>
        <end position="173"/>
    </location>
</feature>
<dbReference type="InterPro" id="IPR006938">
    <property type="entry name" value="DUF624"/>
</dbReference>